<proteinExistence type="predicted"/>
<accession>A0AAV0YRL0</accession>
<sequence>MSASFTKSNTPVGSTSPTYVNLKGSSSSVNSCISSKRSIPAEVVKRISHRKKRTCMCSPTTHPGSFRCSLHKNSGSAVAHLPKSLNTRRSAMTNSLVRIRGIEEELVRRALLAPMRCLSHKQRRRFDFRPRPSRFLSCSDIKVNT</sequence>
<dbReference type="PANTHER" id="PTHR33132:SF135">
    <property type="entry name" value="OS02G0799700 PROTEIN"/>
    <property type="match status" value="1"/>
</dbReference>
<evidence type="ECO:0000313" key="2">
    <source>
        <dbReference type="Proteomes" id="UP001157006"/>
    </source>
</evidence>
<reference evidence="1 2" key="1">
    <citation type="submission" date="2023-01" db="EMBL/GenBank/DDBJ databases">
        <authorList>
            <person name="Kreplak J."/>
        </authorList>
    </citation>
    <scope>NUCLEOTIDE SEQUENCE [LARGE SCALE GENOMIC DNA]</scope>
</reference>
<dbReference type="Proteomes" id="UP001157006">
    <property type="component" value="Chromosome 1L"/>
</dbReference>
<dbReference type="PANTHER" id="PTHR33132">
    <property type="entry name" value="OSJNBB0118P14.9 PROTEIN"/>
    <property type="match status" value="1"/>
</dbReference>
<evidence type="ECO:0000313" key="1">
    <source>
        <dbReference type="EMBL" id="CAI8587343.1"/>
    </source>
</evidence>
<keyword evidence="2" id="KW-1185">Reference proteome</keyword>
<dbReference type="EMBL" id="OX451736">
    <property type="protein sequence ID" value="CAI8587343.1"/>
    <property type="molecule type" value="Genomic_DNA"/>
</dbReference>
<organism evidence="1 2">
    <name type="scientific">Vicia faba</name>
    <name type="common">Broad bean</name>
    <name type="synonym">Faba vulgaris</name>
    <dbReference type="NCBI Taxonomy" id="3906"/>
    <lineage>
        <taxon>Eukaryota</taxon>
        <taxon>Viridiplantae</taxon>
        <taxon>Streptophyta</taxon>
        <taxon>Embryophyta</taxon>
        <taxon>Tracheophyta</taxon>
        <taxon>Spermatophyta</taxon>
        <taxon>Magnoliopsida</taxon>
        <taxon>eudicotyledons</taxon>
        <taxon>Gunneridae</taxon>
        <taxon>Pentapetalae</taxon>
        <taxon>rosids</taxon>
        <taxon>fabids</taxon>
        <taxon>Fabales</taxon>
        <taxon>Fabaceae</taxon>
        <taxon>Papilionoideae</taxon>
        <taxon>50 kb inversion clade</taxon>
        <taxon>NPAAA clade</taxon>
        <taxon>Hologalegina</taxon>
        <taxon>IRL clade</taxon>
        <taxon>Fabeae</taxon>
        <taxon>Vicia</taxon>
    </lineage>
</organism>
<evidence type="ECO:0008006" key="3">
    <source>
        <dbReference type="Google" id="ProtNLM"/>
    </source>
</evidence>
<gene>
    <name evidence="1" type="ORF">VFH_I295000</name>
</gene>
<name>A0AAV0YRL0_VICFA</name>
<dbReference type="AlphaFoldDB" id="A0AAV0YRL0"/>
<protein>
    <recommendedName>
        <fullName evidence="3">Serine-rich protein-like protein</fullName>
    </recommendedName>
</protein>